<gene>
    <name evidence="1" type="ORF">KC19_3G036700</name>
</gene>
<dbReference type="Proteomes" id="UP000822688">
    <property type="component" value="Chromosome 3"/>
</dbReference>
<evidence type="ECO:0000313" key="2">
    <source>
        <dbReference type="Proteomes" id="UP000822688"/>
    </source>
</evidence>
<sequence>MNLNPNQVLLNPTRAHTKHDSGTGTCMSCCVAFAGAQVCIRASLASLFRYFNHPLRGEVAELLGGEATQLLRMAPLGRWGGVSFTSGRVSGVRCVWRGRGSDRHRFASQLGCCADGYSRQFT</sequence>
<dbReference type="EMBL" id="CM026423">
    <property type="protein sequence ID" value="KAG0582139.1"/>
    <property type="molecule type" value="Genomic_DNA"/>
</dbReference>
<evidence type="ECO:0000313" key="1">
    <source>
        <dbReference type="EMBL" id="KAG0582139.1"/>
    </source>
</evidence>
<organism evidence="1 2">
    <name type="scientific">Ceratodon purpureus</name>
    <name type="common">Fire moss</name>
    <name type="synonym">Dicranum purpureum</name>
    <dbReference type="NCBI Taxonomy" id="3225"/>
    <lineage>
        <taxon>Eukaryota</taxon>
        <taxon>Viridiplantae</taxon>
        <taxon>Streptophyta</taxon>
        <taxon>Embryophyta</taxon>
        <taxon>Bryophyta</taxon>
        <taxon>Bryophytina</taxon>
        <taxon>Bryopsida</taxon>
        <taxon>Dicranidae</taxon>
        <taxon>Pseudoditrichales</taxon>
        <taxon>Ditrichaceae</taxon>
        <taxon>Ceratodon</taxon>
    </lineage>
</organism>
<dbReference type="AlphaFoldDB" id="A0A8T0IGT7"/>
<name>A0A8T0IGT7_CERPU</name>
<accession>A0A8T0IGT7</accession>
<keyword evidence="2" id="KW-1185">Reference proteome</keyword>
<protein>
    <submittedName>
        <fullName evidence="1">Uncharacterized protein</fullName>
    </submittedName>
</protein>
<comment type="caution">
    <text evidence="1">The sequence shown here is derived from an EMBL/GenBank/DDBJ whole genome shotgun (WGS) entry which is preliminary data.</text>
</comment>
<reference evidence="1" key="1">
    <citation type="submission" date="2020-06" db="EMBL/GenBank/DDBJ databases">
        <title>WGS assembly of Ceratodon purpureus strain R40.</title>
        <authorList>
            <person name="Carey S.B."/>
            <person name="Jenkins J."/>
            <person name="Shu S."/>
            <person name="Lovell J.T."/>
            <person name="Sreedasyam A."/>
            <person name="Maumus F."/>
            <person name="Tiley G.P."/>
            <person name="Fernandez-Pozo N."/>
            <person name="Barry K."/>
            <person name="Chen C."/>
            <person name="Wang M."/>
            <person name="Lipzen A."/>
            <person name="Daum C."/>
            <person name="Saski C.A."/>
            <person name="Payton A.C."/>
            <person name="Mcbreen J.C."/>
            <person name="Conrad R.E."/>
            <person name="Kollar L.M."/>
            <person name="Olsson S."/>
            <person name="Huttunen S."/>
            <person name="Landis J.B."/>
            <person name="Wickett N.J."/>
            <person name="Johnson M.G."/>
            <person name="Rensing S.A."/>
            <person name="Grimwood J."/>
            <person name="Schmutz J."/>
            <person name="Mcdaniel S.F."/>
        </authorList>
    </citation>
    <scope>NUCLEOTIDE SEQUENCE</scope>
    <source>
        <strain evidence="1">R40</strain>
    </source>
</reference>
<proteinExistence type="predicted"/>